<reference evidence="4 5" key="1">
    <citation type="submission" date="2019-05" db="EMBL/GenBank/DDBJ databases">
        <title>Emergence of the Ug99 lineage of the wheat stem rust pathogen through somatic hybridization.</title>
        <authorList>
            <person name="Li F."/>
            <person name="Upadhyaya N.M."/>
            <person name="Sperschneider J."/>
            <person name="Matny O."/>
            <person name="Nguyen-Phuc H."/>
            <person name="Mago R."/>
            <person name="Raley C."/>
            <person name="Miller M.E."/>
            <person name="Silverstein K.A.T."/>
            <person name="Henningsen E."/>
            <person name="Hirsch C.D."/>
            <person name="Visser B."/>
            <person name="Pretorius Z.A."/>
            <person name="Steffenson B.J."/>
            <person name="Schwessinger B."/>
            <person name="Dodds P.N."/>
            <person name="Figueroa M."/>
        </authorList>
    </citation>
    <scope>NUCLEOTIDE SEQUENCE [LARGE SCALE GENOMIC DNA]</scope>
    <source>
        <strain evidence="2">21-0</strain>
        <strain evidence="3 5">Ug99</strain>
    </source>
</reference>
<dbReference type="EMBL" id="VSWC01000042">
    <property type="protein sequence ID" value="KAA1103528.1"/>
    <property type="molecule type" value="Genomic_DNA"/>
</dbReference>
<evidence type="ECO:0000313" key="5">
    <source>
        <dbReference type="Proteomes" id="UP000325313"/>
    </source>
</evidence>
<proteinExistence type="predicted"/>
<evidence type="ECO:0000313" key="3">
    <source>
        <dbReference type="EMBL" id="KAA1112334.1"/>
    </source>
</evidence>
<accession>A0A5B0QHB4</accession>
<keyword evidence="4" id="KW-1185">Reference proteome</keyword>
<feature type="region of interest" description="Disordered" evidence="1">
    <location>
        <begin position="93"/>
        <end position="112"/>
    </location>
</feature>
<protein>
    <submittedName>
        <fullName evidence="3">Uncharacterized protein</fullName>
    </submittedName>
</protein>
<comment type="caution">
    <text evidence="3">The sequence shown here is derived from an EMBL/GenBank/DDBJ whole genome shotgun (WGS) entry which is preliminary data.</text>
</comment>
<evidence type="ECO:0000313" key="2">
    <source>
        <dbReference type="EMBL" id="KAA1103528.1"/>
    </source>
</evidence>
<evidence type="ECO:0000256" key="1">
    <source>
        <dbReference type="SAM" id="MobiDB-lite"/>
    </source>
</evidence>
<dbReference type="Proteomes" id="UP000324748">
    <property type="component" value="Unassembled WGS sequence"/>
</dbReference>
<organism evidence="3 5">
    <name type="scientific">Puccinia graminis f. sp. tritici</name>
    <dbReference type="NCBI Taxonomy" id="56615"/>
    <lineage>
        <taxon>Eukaryota</taxon>
        <taxon>Fungi</taxon>
        <taxon>Dikarya</taxon>
        <taxon>Basidiomycota</taxon>
        <taxon>Pucciniomycotina</taxon>
        <taxon>Pucciniomycetes</taxon>
        <taxon>Pucciniales</taxon>
        <taxon>Pucciniaceae</taxon>
        <taxon>Puccinia</taxon>
    </lineage>
</organism>
<dbReference type="Proteomes" id="UP000325313">
    <property type="component" value="Unassembled WGS sequence"/>
</dbReference>
<sequence length="112" mass="12903">MDSQAKFYREHIAPHYWQTGTRQWHPSACRERILIVRNLVRPDYTSRVAAARGGMLPSPAHQVRSSNWTWDMFHHSPGRNCSKPTSLYRLTNHQASRIIPSSDPDYYGSPGP</sequence>
<dbReference type="AlphaFoldDB" id="A0A5B0QHB4"/>
<name>A0A5B0QHB4_PUCGR</name>
<dbReference type="EMBL" id="VDEP01000279">
    <property type="protein sequence ID" value="KAA1112334.1"/>
    <property type="molecule type" value="Genomic_DNA"/>
</dbReference>
<evidence type="ECO:0000313" key="4">
    <source>
        <dbReference type="Proteomes" id="UP000324748"/>
    </source>
</evidence>
<gene>
    <name evidence="2" type="ORF">PGT21_020655</name>
    <name evidence="3" type="ORF">PGTUg99_016776</name>
</gene>